<dbReference type="AlphaFoldDB" id="X1PBF7"/>
<reference evidence="1" key="1">
    <citation type="journal article" date="2014" name="Front. Microbiol.">
        <title>High frequency of phylogenetically diverse reductive dehalogenase-homologous genes in deep subseafloor sedimentary metagenomes.</title>
        <authorList>
            <person name="Kawai M."/>
            <person name="Futagami T."/>
            <person name="Toyoda A."/>
            <person name="Takaki Y."/>
            <person name="Nishi S."/>
            <person name="Hori S."/>
            <person name="Arai W."/>
            <person name="Tsubouchi T."/>
            <person name="Morono Y."/>
            <person name="Uchiyama I."/>
            <person name="Ito T."/>
            <person name="Fujiyama A."/>
            <person name="Inagaki F."/>
            <person name="Takami H."/>
        </authorList>
    </citation>
    <scope>NUCLEOTIDE SEQUENCE</scope>
    <source>
        <strain evidence="1">Expedition CK06-06</strain>
    </source>
</reference>
<organism evidence="1">
    <name type="scientific">marine sediment metagenome</name>
    <dbReference type="NCBI Taxonomy" id="412755"/>
    <lineage>
        <taxon>unclassified sequences</taxon>
        <taxon>metagenomes</taxon>
        <taxon>ecological metagenomes</taxon>
    </lineage>
</organism>
<gene>
    <name evidence="1" type="ORF">S06H3_42574</name>
</gene>
<comment type="caution">
    <text evidence="1">The sequence shown here is derived from an EMBL/GenBank/DDBJ whole genome shotgun (WGS) entry which is preliminary data.</text>
</comment>
<protein>
    <submittedName>
        <fullName evidence="1">Uncharacterized protein</fullName>
    </submittedName>
</protein>
<accession>X1PBF7</accession>
<sequence length="57" mass="6330">MTGGWQISPSVGTPESPVWIHYDTIENTYSPFLDCTGNPIVKLELRPPPTDYQIPGL</sequence>
<dbReference type="EMBL" id="BARV01026339">
    <property type="protein sequence ID" value="GAI39791.1"/>
    <property type="molecule type" value="Genomic_DNA"/>
</dbReference>
<name>X1PBF7_9ZZZZ</name>
<proteinExistence type="predicted"/>
<evidence type="ECO:0000313" key="1">
    <source>
        <dbReference type="EMBL" id="GAI39791.1"/>
    </source>
</evidence>